<dbReference type="Proteomes" id="UP000799778">
    <property type="component" value="Unassembled WGS sequence"/>
</dbReference>
<dbReference type="InterPro" id="IPR012338">
    <property type="entry name" value="Beta-lactam/transpept-like"/>
</dbReference>
<keyword evidence="2" id="KW-0472">Membrane</keyword>
<dbReference type="InterPro" id="IPR004043">
    <property type="entry name" value="LCCL"/>
</dbReference>
<feature type="transmembrane region" description="Helical" evidence="2">
    <location>
        <begin position="439"/>
        <end position="461"/>
    </location>
</feature>
<dbReference type="InterPro" id="IPR051957">
    <property type="entry name" value="CRISP-LCCL_domain"/>
</dbReference>
<evidence type="ECO:0000313" key="5">
    <source>
        <dbReference type="Proteomes" id="UP000799778"/>
    </source>
</evidence>
<gene>
    <name evidence="4" type="ORF">BU24DRAFT_489411</name>
</gene>
<dbReference type="PANTHER" id="PTHR31331:SF8">
    <property type="entry name" value="LCCL DOMAIN PROTEIN (AFU_ORTHOLOGUE AFUA_5G02970)"/>
    <property type="match status" value="1"/>
</dbReference>
<protein>
    <submittedName>
        <fullName evidence="4">Beta-lactamase/transpeptidase-like protein</fullName>
    </submittedName>
</protein>
<evidence type="ECO:0000259" key="3">
    <source>
        <dbReference type="PROSITE" id="PS50820"/>
    </source>
</evidence>
<dbReference type="InterPro" id="IPR001466">
    <property type="entry name" value="Beta-lactam-related"/>
</dbReference>
<dbReference type="AlphaFoldDB" id="A0A6A5Y2J0"/>
<feature type="transmembrane region" description="Helical" evidence="2">
    <location>
        <begin position="372"/>
        <end position="389"/>
    </location>
</feature>
<dbReference type="SMART" id="SM00603">
    <property type="entry name" value="LCCL"/>
    <property type="match status" value="1"/>
</dbReference>
<keyword evidence="5" id="KW-1185">Reference proteome</keyword>
<feature type="transmembrane region" description="Helical" evidence="2">
    <location>
        <begin position="410"/>
        <end position="427"/>
    </location>
</feature>
<accession>A0A6A5Y2J0</accession>
<dbReference type="SUPFAM" id="SSF56601">
    <property type="entry name" value="beta-lactamase/transpeptidase-like"/>
    <property type="match status" value="1"/>
</dbReference>
<dbReference type="SUPFAM" id="SSF69848">
    <property type="entry name" value="LCCL domain"/>
    <property type="match status" value="1"/>
</dbReference>
<feature type="compositionally biased region" description="Basic and acidic residues" evidence="1">
    <location>
        <begin position="14"/>
        <end position="28"/>
    </location>
</feature>
<feature type="transmembrane region" description="Helical" evidence="2">
    <location>
        <begin position="105"/>
        <end position="125"/>
    </location>
</feature>
<dbReference type="PANTHER" id="PTHR31331">
    <property type="entry name" value="LCCL DOMAIN PROTEIN (AFU_ORTHOLOGUE AFUA_5G08630)"/>
    <property type="match status" value="1"/>
</dbReference>
<dbReference type="EMBL" id="ML978067">
    <property type="protein sequence ID" value="KAF2019443.1"/>
    <property type="molecule type" value="Genomic_DNA"/>
</dbReference>
<name>A0A6A5Y2J0_9PLEO</name>
<feature type="compositionally biased region" description="Basic and acidic residues" evidence="1">
    <location>
        <begin position="40"/>
        <end position="49"/>
    </location>
</feature>
<organism evidence="4 5">
    <name type="scientific">Aaosphaeria arxii CBS 175.79</name>
    <dbReference type="NCBI Taxonomy" id="1450172"/>
    <lineage>
        <taxon>Eukaryota</taxon>
        <taxon>Fungi</taxon>
        <taxon>Dikarya</taxon>
        <taxon>Ascomycota</taxon>
        <taxon>Pezizomycotina</taxon>
        <taxon>Dothideomycetes</taxon>
        <taxon>Pleosporomycetidae</taxon>
        <taxon>Pleosporales</taxon>
        <taxon>Pleosporales incertae sedis</taxon>
        <taxon>Aaosphaeria</taxon>
    </lineage>
</organism>
<reference evidence="4" key="1">
    <citation type="journal article" date="2020" name="Stud. Mycol.">
        <title>101 Dothideomycetes genomes: a test case for predicting lifestyles and emergence of pathogens.</title>
        <authorList>
            <person name="Haridas S."/>
            <person name="Albert R."/>
            <person name="Binder M."/>
            <person name="Bloem J."/>
            <person name="Labutti K."/>
            <person name="Salamov A."/>
            <person name="Andreopoulos B."/>
            <person name="Baker S."/>
            <person name="Barry K."/>
            <person name="Bills G."/>
            <person name="Bluhm B."/>
            <person name="Cannon C."/>
            <person name="Castanera R."/>
            <person name="Culley D."/>
            <person name="Daum C."/>
            <person name="Ezra D."/>
            <person name="Gonzalez J."/>
            <person name="Henrissat B."/>
            <person name="Kuo A."/>
            <person name="Liang C."/>
            <person name="Lipzen A."/>
            <person name="Lutzoni F."/>
            <person name="Magnuson J."/>
            <person name="Mondo S."/>
            <person name="Nolan M."/>
            <person name="Ohm R."/>
            <person name="Pangilinan J."/>
            <person name="Park H.-J."/>
            <person name="Ramirez L."/>
            <person name="Alfaro M."/>
            <person name="Sun H."/>
            <person name="Tritt A."/>
            <person name="Yoshinaga Y."/>
            <person name="Zwiers L.-H."/>
            <person name="Turgeon B."/>
            <person name="Goodwin S."/>
            <person name="Spatafora J."/>
            <person name="Crous P."/>
            <person name="Grigoriev I."/>
        </authorList>
    </citation>
    <scope>NUCLEOTIDE SEQUENCE</scope>
    <source>
        <strain evidence="4">CBS 175.79</strain>
    </source>
</reference>
<feature type="region of interest" description="Disordered" evidence="1">
    <location>
        <begin position="1"/>
        <end position="58"/>
    </location>
</feature>
<keyword evidence="2" id="KW-1133">Transmembrane helix</keyword>
<dbReference type="GeneID" id="54291037"/>
<feature type="domain" description="LCCL" evidence="3">
    <location>
        <begin position="199"/>
        <end position="255"/>
    </location>
</feature>
<dbReference type="Pfam" id="PF00144">
    <property type="entry name" value="Beta-lactamase"/>
    <property type="match status" value="1"/>
</dbReference>
<proteinExistence type="predicted"/>
<sequence length="1118" mass="123294">MPPLRSNDEDSDAEYIHLRGPVEARNDTEIEDEEAQLLPRSEELDHEDPPNPTVRKRHHRPTGFWACFYGPDPPRIQSIKPWFPKIQQFPANAVDRWMPSRKRKLVALAALFFLWLAILGTVLGVTQLPRKAPGGEYILQLECTDTLWRAKNGCGLDGIDCRPFDKDSFSFRCPAKCADVQVLNPHPVGPVDINYRPFVIGGGEDRIYRGDSFICSSAIHAGVVSDVRGGCGRLSRKGQRDVFPSTKSNGLESISFDSYFPLTFQLDALQGGSCPADQRQLLLVVSLVFTAVLSVCTASPRALFFTVFIMIFAHVSLVSDPPSASRRSLSVLPDHISMFAKRLLPALFCAVVLYRTVVRRTLSGVEAHVEKTLLWLGGFWFGALSNYTFDWIPISRLTAHDLNQQPGAKLALAIILLILIFIIPRQVHGFWVEGRLPRYLALYALFLLAIAFSLAIPGLQLRIHHYILALLLLPGTSMQTRASLLYQGILLGLFVNGIARWDFDSVLQTADALRADGAFGSSKPNITAYIPSPLPPDAASWTASFTWAASTAHDGISALVNDVERFRAFFEDGDGPQVFNWTRESALEVPEYVHASGPEQAFTFNHGNLKTNETSSIPVDNDSIFRIASVSKNLAVFSALVVENKSKHHPNLTEFSLDAPVRHFLPSFRLPDEDWEDGGRDITLRMLASHSAGLSRESYSTDFNLVLNTGKADAETIGAAWAAATPEGVIESVKKTRLMFAPGERAAYSNVGISILASAVVSHYNEITGSDSSWSQFAMDEIFSSLDMTHSFFGVIPDGLRPYIGVPGGPNWADLVVGLGYDPAAGMWSSSNDLSKYLYSVWLSPSPSKLITRAQRRRSLKPNFALPDGKQLVGPGWEIDLKTIDTTSKSSSILSEKTYASFGKAGDGGGWHAWIDVIPNLGYGIVVLSQHSGLEDYVRIVPTSIRDTVHDILIPAFAKALASRLCMRFSGRYADGRDSGIFTDTVRGSDINDTTFARLEVVDHILYLRELVVNGTSALEGLDRLGWTEKDQSRFWSTPEGVVLTPAEGAAENAQFGRGAQVWRMMIPGLEVCDWFDFDGYSDQNGWPLSKVVLVEREGGQVELHYPPYDIVLTRSSG</sequence>
<evidence type="ECO:0000313" key="4">
    <source>
        <dbReference type="EMBL" id="KAF2019443.1"/>
    </source>
</evidence>
<dbReference type="Pfam" id="PF03815">
    <property type="entry name" value="LCCL"/>
    <property type="match status" value="1"/>
</dbReference>
<dbReference type="Gene3D" id="3.40.710.10">
    <property type="entry name" value="DD-peptidase/beta-lactamase superfamily"/>
    <property type="match status" value="1"/>
</dbReference>
<keyword evidence="2" id="KW-0812">Transmembrane</keyword>
<dbReference type="OrthoDB" id="10250282at2759"/>
<dbReference type="Gene3D" id="2.170.130.20">
    <property type="entry name" value="LCCL-like domain"/>
    <property type="match status" value="1"/>
</dbReference>
<dbReference type="PROSITE" id="PS50820">
    <property type="entry name" value="LCCL"/>
    <property type="match status" value="1"/>
</dbReference>
<dbReference type="RefSeq" id="XP_033387782.1">
    <property type="nucleotide sequence ID" value="XM_033533640.1"/>
</dbReference>
<evidence type="ECO:0000256" key="1">
    <source>
        <dbReference type="SAM" id="MobiDB-lite"/>
    </source>
</evidence>
<evidence type="ECO:0000256" key="2">
    <source>
        <dbReference type="SAM" id="Phobius"/>
    </source>
</evidence>
<dbReference type="InterPro" id="IPR036609">
    <property type="entry name" value="LCCL_sf"/>
</dbReference>